<dbReference type="SMART" id="SM00862">
    <property type="entry name" value="Trans_reg_C"/>
    <property type="match status" value="1"/>
</dbReference>
<dbReference type="SUPFAM" id="SSF52172">
    <property type="entry name" value="CheY-like"/>
    <property type="match status" value="1"/>
</dbReference>
<sequence length="258" mass="28328">MKVLLIDDDVDLAEVTRDVLKNYSLELDAVHTPSDGFAALESKEYDIVLLDIMLPEINGLQMCSKIRHSNAPYKDVSIIILTARTELTDMVVGLETGADDYIKKPFEPRELVARINAILRRTNAVDAATVPGPAPRADAPSGSGLPQTGRGGFEITLEGDKLQIDTLRAQVLVNGRKLETTSMEFELIAALAQRPGEILHRDDLLGEVHGTKVIYTRSIDALIYRLRTKIREAGAEVDFIRTVRGRGYSLVGHVLSPG</sequence>
<dbReference type="Gene3D" id="3.40.50.2300">
    <property type="match status" value="1"/>
</dbReference>
<evidence type="ECO:0000313" key="12">
    <source>
        <dbReference type="EMBL" id="UWP97204.1"/>
    </source>
</evidence>
<keyword evidence="2" id="KW-0963">Cytoplasm</keyword>
<dbReference type="GO" id="GO:0005829">
    <property type="term" value="C:cytosol"/>
    <property type="evidence" value="ECO:0007669"/>
    <property type="project" value="TreeGrafter"/>
</dbReference>
<dbReference type="InterPro" id="IPR039420">
    <property type="entry name" value="WalR-like"/>
</dbReference>
<evidence type="ECO:0000259" key="10">
    <source>
        <dbReference type="PROSITE" id="PS50110"/>
    </source>
</evidence>
<dbReference type="InterPro" id="IPR001789">
    <property type="entry name" value="Sig_transdc_resp-reg_receiver"/>
</dbReference>
<geneLocation type="plasmid" evidence="12 13">
    <name>unnamed1</name>
</geneLocation>
<evidence type="ECO:0000256" key="8">
    <source>
        <dbReference type="PROSITE-ProRule" id="PRU00169"/>
    </source>
</evidence>
<evidence type="ECO:0000256" key="5">
    <source>
        <dbReference type="ARBA" id="ARBA00023015"/>
    </source>
</evidence>
<protein>
    <submittedName>
        <fullName evidence="12">Response regulator transcription factor</fullName>
    </submittedName>
</protein>
<evidence type="ECO:0000256" key="1">
    <source>
        <dbReference type="ARBA" id="ARBA00004496"/>
    </source>
</evidence>
<evidence type="ECO:0000256" key="6">
    <source>
        <dbReference type="ARBA" id="ARBA00023125"/>
    </source>
</evidence>
<keyword evidence="6 9" id="KW-0238">DNA-binding</keyword>
<dbReference type="PANTHER" id="PTHR48111">
    <property type="entry name" value="REGULATOR OF RPOS"/>
    <property type="match status" value="1"/>
</dbReference>
<dbReference type="EMBL" id="CP080777">
    <property type="protein sequence ID" value="UWP97204.1"/>
    <property type="molecule type" value="Genomic_DNA"/>
</dbReference>
<dbReference type="Pfam" id="PF00486">
    <property type="entry name" value="Trans_reg_C"/>
    <property type="match status" value="1"/>
</dbReference>
<feature type="DNA-binding region" description="OmpR/PhoB-type" evidence="9">
    <location>
        <begin position="154"/>
        <end position="252"/>
    </location>
</feature>
<proteinExistence type="predicted"/>
<dbReference type="CDD" id="cd00383">
    <property type="entry name" value="trans_reg_C"/>
    <property type="match status" value="1"/>
</dbReference>
<evidence type="ECO:0000256" key="4">
    <source>
        <dbReference type="ARBA" id="ARBA00023012"/>
    </source>
</evidence>
<dbReference type="PROSITE" id="PS50110">
    <property type="entry name" value="RESPONSE_REGULATORY"/>
    <property type="match status" value="1"/>
</dbReference>
<evidence type="ECO:0000256" key="2">
    <source>
        <dbReference type="ARBA" id="ARBA00022490"/>
    </source>
</evidence>
<dbReference type="Gene3D" id="6.10.250.690">
    <property type="match status" value="1"/>
</dbReference>
<evidence type="ECO:0000256" key="7">
    <source>
        <dbReference type="ARBA" id="ARBA00023163"/>
    </source>
</evidence>
<keyword evidence="4" id="KW-0902">Two-component regulatory system</keyword>
<evidence type="ECO:0000313" key="13">
    <source>
        <dbReference type="Proteomes" id="UP001057991"/>
    </source>
</evidence>
<gene>
    <name evidence="12" type="ORF">K3X48_15350</name>
</gene>
<evidence type="ECO:0000259" key="11">
    <source>
        <dbReference type="PROSITE" id="PS51755"/>
    </source>
</evidence>
<dbReference type="GO" id="GO:0032993">
    <property type="term" value="C:protein-DNA complex"/>
    <property type="evidence" value="ECO:0007669"/>
    <property type="project" value="TreeGrafter"/>
</dbReference>
<dbReference type="GO" id="GO:0000156">
    <property type="term" value="F:phosphorelay response regulator activity"/>
    <property type="evidence" value="ECO:0007669"/>
    <property type="project" value="TreeGrafter"/>
</dbReference>
<name>A0A9Q9M166_9RHOB</name>
<dbReference type="InterPro" id="IPR016032">
    <property type="entry name" value="Sig_transdc_resp-reg_C-effctor"/>
</dbReference>
<dbReference type="GO" id="GO:0006355">
    <property type="term" value="P:regulation of DNA-templated transcription"/>
    <property type="evidence" value="ECO:0007669"/>
    <property type="project" value="InterPro"/>
</dbReference>
<keyword evidence="3 8" id="KW-0597">Phosphoprotein</keyword>
<dbReference type="AlphaFoldDB" id="A0A9Q9M166"/>
<dbReference type="RefSeq" id="WP_259775103.1">
    <property type="nucleotide sequence ID" value="NZ_CP080775.1"/>
</dbReference>
<dbReference type="InterPro" id="IPR036388">
    <property type="entry name" value="WH-like_DNA-bd_sf"/>
</dbReference>
<accession>A0A9Q9M166</accession>
<dbReference type="InterPro" id="IPR001867">
    <property type="entry name" value="OmpR/PhoB-type_DNA-bd"/>
</dbReference>
<dbReference type="InterPro" id="IPR011006">
    <property type="entry name" value="CheY-like_superfamily"/>
</dbReference>
<feature type="domain" description="Response regulatory" evidence="10">
    <location>
        <begin position="2"/>
        <end position="119"/>
    </location>
</feature>
<evidence type="ECO:0000256" key="3">
    <source>
        <dbReference type="ARBA" id="ARBA00022553"/>
    </source>
</evidence>
<dbReference type="SMART" id="SM00448">
    <property type="entry name" value="REC"/>
    <property type="match status" value="1"/>
</dbReference>
<keyword evidence="12" id="KW-0614">Plasmid</keyword>
<evidence type="ECO:0000256" key="9">
    <source>
        <dbReference type="PROSITE-ProRule" id="PRU01091"/>
    </source>
</evidence>
<dbReference type="Proteomes" id="UP001057991">
    <property type="component" value="Plasmid unnamed1"/>
</dbReference>
<reference evidence="12" key="1">
    <citation type="submission" date="2021-08" db="EMBL/GenBank/DDBJ databases">
        <authorList>
            <person name="Nwanade C."/>
            <person name="Wang M."/>
            <person name="Masoudi A."/>
            <person name="Yu Z."/>
            <person name="Liu J."/>
        </authorList>
    </citation>
    <scope>NUCLEOTIDE SEQUENCE</scope>
    <source>
        <strain evidence="12">S056</strain>
        <plasmid evidence="12">unnamed1</plasmid>
    </source>
</reference>
<organism evidence="12 13">
    <name type="scientific">Aliiroseovarius crassostreae</name>
    <dbReference type="NCBI Taxonomy" id="154981"/>
    <lineage>
        <taxon>Bacteria</taxon>
        <taxon>Pseudomonadati</taxon>
        <taxon>Pseudomonadota</taxon>
        <taxon>Alphaproteobacteria</taxon>
        <taxon>Rhodobacterales</taxon>
        <taxon>Paracoccaceae</taxon>
        <taxon>Aliiroseovarius</taxon>
    </lineage>
</organism>
<comment type="subcellular location">
    <subcellularLocation>
        <location evidence="1">Cytoplasm</location>
    </subcellularLocation>
</comment>
<keyword evidence="5" id="KW-0805">Transcription regulation</keyword>
<dbReference type="Gene3D" id="1.10.10.10">
    <property type="entry name" value="Winged helix-like DNA-binding domain superfamily/Winged helix DNA-binding domain"/>
    <property type="match status" value="1"/>
</dbReference>
<feature type="modified residue" description="4-aspartylphosphate" evidence="8">
    <location>
        <position position="51"/>
    </location>
</feature>
<dbReference type="GO" id="GO:0000976">
    <property type="term" value="F:transcription cis-regulatory region binding"/>
    <property type="evidence" value="ECO:0007669"/>
    <property type="project" value="TreeGrafter"/>
</dbReference>
<keyword evidence="7" id="KW-0804">Transcription</keyword>
<dbReference type="PANTHER" id="PTHR48111:SF39">
    <property type="entry name" value="TRANSCRIPTIONAL REGULATORY PROTEIN CPXR"/>
    <property type="match status" value="1"/>
</dbReference>
<dbReference type="SUPFAM" id="SSF46894">
    <property type="entry name" value="C-terminal effector domain of the bipartite response regulators"/>
    <property type="match status" value="1"/>
</dbReference>
<dbReference type="Pfam" id="PF00072">
    <property type="entry name" value="Response_reg"/>
    <property type="match status" value="1"/>
</dbReference>
<dbReference type="PROSITE" id="PS51755">
    <property type="entry name" value="OMPR_PHOB"/>
    <property type="match status" value="1"/>
</dbReference>
<feature type="domain" description="OmpR/PhoB-type" evidence="11">
    <location>
        <begin position="154"/>
        <end position="252"/>
    </location>
</feature>